<accession>A0A9D4MGQ1</accession>
<comment type="caution">
    <text evidence="2">The sequence shown here is derived from an EMBL/GenBank/DDBJ whole genome shotgun (WGS) entry which is preliminary data.</text>
</comment>
<proteinExistence type="predicted"/>
<dbReference type="AlphaFoldDB" id="A0A9D4MGQ1"/>
<name>A0A9D4MGQ1_DREPO</name>
<dbReference type="InterPro" id="IPR055432">
    <property type="entry name" value="STING_LBD"/>
</dbReference>
<evidence type="ECO:0000259" key="1">
    <source>
        <dbReference type="Pfam" id="PF15009"/>
    </source>
</evidence>
<dbReference type="InterPro" id="IPR038623">
    <property type="entry name" value="STING_C_sf"/>
</dbReference>
<sequence>MSVYISCFNIDEDSREEIENELNKHHIRHEKTTERLLLSKGDNQAGAPVDIGRALPAGDVIPGLCWAYVLNYLKIVLTTSSIYKTIQDYLTEKNLNCDCTRKLIVVWIKSCDMENTLDVVANKSGGRRKITDSGKIHVTTNSIGGQIGRPFALNIFRYNDDSNPVNQRCFLAEYCTPMQCVQTMEKGYAGISATTKQGMGESFKEKFKEIMSRRKMMKLFSNFKVSFVLFNDTDPRNRLMDLLEREIFDQECDVITGN</sequence>
<feature type="domain" description="STING ligand-binding" evidence="1">
    <location>
        <begin position="60"/>
        <end position="241"/>
    </location>
</feature>
<dbReference type="Pfam" id="PF15009">
    <property type="entry name" value="STING_LBD"/>
    <property type="match status" value="1"/>
</dbReference>
<gene>
    <name evidence="2" type="ORF">DPMN_039092</name>
</gene>
<reference evidence="2" key="2">
    <citation type="submission" date="2020-11" db="EMBL/GenBank/DDBJ databases">
        <authorList>
            <person name="McCartney M.A."/>
            <person name="Auch B."/>
            <person name="Kono T."/>
            <person name="Mallez S."/>
            <person name="Becker A."/>
            <person name="Gohl D.M."/>
            <person name="Silverstein K.A.T."/>
            <person name="Koren S."/>
            <person name="Bechman K.B."/>
            <person name="Herman A."/>
            <person name="Abrahante J.E."/>
            <person name="Garbe J."/>
        </authorList>
    </citation>
    <scope>NUCLEOTIDE SEQUENCE</scope>
    <source>
        <strain evidence="2">Duluth1</strain>
        <tissue evidence="2">Whole animal</tissue>
    </source>
</reference>
<evidence type="ECO:0000313" key="3">
    <source>
        <dbReference type="Proteomes" id="UP000828390"/>
    </source>
</evidence>
<dbReference type="EMBL" id="JAIWYP010000002">
    <property type="protein sequence ID" value="KAH3875815.1"/>
    <property type="molecule type" value="Genomic_DNA"/>
</dbReference>
<evidence type="ECO:0000313" key="2">
    <source>
        <dbReference type="EMBL" id="KAH3875815.1"/>
    </source>
</evidence>
<dbReference type="Proteomes" id="UP000828390">
    <property type="component" value="Unassembled WGS sequence"/>
</dbReference>
<protein>
    <recommendedName>
        <fullName evidence="1">STING ligand-binding domain-containing protein</fullName>
    </recommendedName>
</protein>
<keyword evidence="3" id="KW-1185">Reference proteome</keyword>
<reference evidence="2" key="1">
    <citation type="journal article" date="2019" name="bioRxiv">
        <title>The Genome of the Zebra Mussel, Dreissena polymorpha: A Resource for Invasive Species Research.</title>
        <authorList>
            <person name="McCartney M.A."/>
            <person name="Auch B."/>
            <person name="Kono T."/>
            <person name="Mallez S."/>
            <person name="Zhang Y."/>
            <person name="Obille A."/>
            <person name="Becker A."/>
            <person name="Abrahante J.E."/>
            <person name="Garbe J."/>
            <person name="Badalamenti J.P."/>
            <person name="Herman A."/>
            <person name="Mangelson H."/>
            <person name="Liachko I."/>
            <person name="Sullivan S."/>
            <person name="Sone E.D."/>
            <person name="Koren S."/>
            <person name="Silverstein K.A.T."/>
            <person name="Beckman K.B."/>
            <person name="Gohl D.M."/>
        </authorList>
    </citation>
    <scope>NUCLEOTIDE SEQUENCE</scope>
    <source>
        <strain evidence="2">Duluth1</strain>
        <tissue evidence="2">Whole animal</tissue>
    </source>
</reference>
<dbReference type="Gene3D" id="3.40.50.12100">
    <property type="entry name" value="Stimulator of interferon genes protein"/>
    <property type="match status" value="1"/>
</dbReference>
<organism evidence="2 3">
    <name type="scientific">Dreissena polymorpha</name>
    <name type="common">Zebra mussel</name>
    <name type="synonym">Mytilus polymorpha</name>
    <dbReference type="NCBI Taxonomy" id="45954"/>
    <lineage>
        <taxon>Eukaryota</taxon>
        <taxon>Metazoa</taxon>
        <taxon>Spiralia</taxon>
        <taxon>Lophotrochozoa</taxon>
        <taxon>Mollusca</taxon>
        <taxon>Bivalvia</taxon>
        <taxon>Autobranchia</taxon>
        <taxon>Heteroconchia</taxon>
        <taxon>Euheterodonta</taxon>
        <taxon>Imparidentia</taxon>
        <taxon>Neoheterodontei</taxon>
        <taxon>Myida</taxon>
        <taxon>Dreissenoidea</taxon>
        <taxon>Dreissenidae</taxon>
        <taxon>Dreissena</taxon>
    </lineage>
</organism>